<keyword evidence="3" id="KW-1185">Reference proteome</keyword>
<reference evidence="2 3" key="1">
    <citation type="submission" date="2018-07" db="EMBL/GenBank/DDBJ databases">
        <title>Lottiidibacillus patelloidae gen. nov., sp. nov., isolated from the intestinal tract of a marine limpet and the reclassification of B. taeanensis BH030017T, B. algicola KMM 3737T and B. hwajinpoensis SW-72T as genus Lottiidibacillus.</title>
        <authorList>
            <person name="Liu R."/>
            <person name="Huang Z."/>
        </authorList>
    </citation>
    <scope>NUCLEOTIDE SEQUENCE [LARGE SCALE GENOMIC DNA]</scope>
    <source>
        <strain evidence="2 3">BH030017</strain>
    </source>
</reference>
<protein>
    <submittedName>
        <fullName evidence="2">Uncharacterized protein</fullName>
    </submittedName>
</protein>
<organism evidence="2 3">
    <name type="scientific">Bacillus taeanensis</name>
    <dbReference type="NCBI Taxonomy" id="273032"/>
    <lineage>
        <taxon>Bacteria</taxon>
        <taxon>Bacillati</taxon>
        <taxon>Bacillota</taxon>
        <taxon>Bacilli</taxon>
        <taxon>Bacillales</taxon>
        <taxon>Bacillaceae</taxon>
        <taxon>Bacillus</taxon>
    </lineage>
</organism>
<sequence>MGKKMCWTIIFFTLAVNVVLLQQTVEAYYGLEYEQVFRNTILGCISVAVTLLALIRWWKLEYKK</sequence>
<dbReference type="OrthoDB" id="2692071at2"/>
<evidence type="ECO:0000313" key="3">
    <source>
        <dbReference type="Proteomes" id="UP000253314"/>
    </source>
</evidence>
<keyword evidence="1" id="KW-0472">Membrane</keyword>
<comment type="caution">
    <text evidence="2">The sequence shown here is derived from an EMBL/GenBank/DDBJ whole genome shotgun (WGS) entry which is preliminary data.</text>
</comment>
<accession>A0A366XPR9</accession>
<keyword evidence="1" id="KW-1133">Transmembrane helix</keyword>
<dbReference type="AlphaFoldDB" id="A0A366XPR9"/>
<evidence type="ECO:0000313" key="2">
    <source>
        <dbReference type="EMBL" id="RBW68360.1"/>
    </source>
</evidence>
<dbReference type="EMBL" id="QOCW01000021">
    <property type="protein sequence ID" value="RBW68360.1"/>
    <property type="molecule type" value="Genomic_DNA"/>
</dbReference>
<evidence type="ECO:0000256" key="1">
    <source>
        <dbReference type="SAM" id="Phobius"/>
    </source>
</evidence>
<dbReference type="RefSeq" id="WP_113807259.1">
    <property type="nucleotide sequence ID" value="NZ_QOCW01000021.1"/>
</dbReference>
<proteinExistence type="predicted"/>
<name>A0A366XPR9_9BACI</name>
<gene>
    <name evidence="2" type="ORF">DS031_16980</name>
</gene>
<dbReference type="Proteomes" id="UP000253314">
    <property type="component" value="Unassembled WGS sequence"/>
</dbReference>
<feature type="transmembrane region" description="Helical" evidence="1">
    <location>
        <begin position="37"/>
        <end position="58"/>
    </location>
</feature>
<keyword evidence="1" id="KW-0812">Transmembrane</keyword>